<dbReference type="AlphaFoldDB" id="A0AAV3PZ74"/>
<keyword evidence="3" id="KW-1185">Reference proteome</keyword>
<accession>A0AAV3PZ74</accession>
<evidence type="ECO:0000313" key="3">
    <source>
        <dbReference type="Proteomes" id="UP001454036"/>
    </source>
</evidence>
<reference evidence="2 3" key="1">
    <citation type="submission" date="2024-01" db="EMBL/GenBank/DDBJ databases">
        <title>The complete chloroplast genome sequence of Lithospermum erythrorhizon: insights into the phylogenetic relationship among Boraginaceae species and the maternal lineages of purple gromwells.</title>
        <authorList>
            <person name="Okada T."/>
            <person name="Watanabe K."/>
        </authorList>
    </citation>
    <scope>NUCLEOTIDE SEQUENCE [LARGE SCALE GENOMIC DNA]</scope>
</reference>
<organism evidence="2 3">
    <name type="scientific">Lithospermum erythrorhizon</name>
    <name type="common">Purple gromwell</name>
    <name type="synonym">Lithospermum officinale var. erythrorhizon</name>
    <dbReference type="NCBI Taxonomy" id="34254"/>
    <lineage>
        <taxon>Eukaryota</taxon>
        <taxon>Viridiplantae</taxon>
        <taxon>Streptophyta</taxon>
        <taxon>Embryophyta</taxon>
        <taxon>Tracheophyta</taxon>
        <taxon>Spermatophyta</taxon>
        <taxon>Magnoliopsida</taxon>
        <taxon>eudicotyledons</taxon>
        <taxon>Gunneridae</taxon>
        <taxon>Pentapetalae</taxon>
        <taxon>asterids</taxon>
        <taxon>lamiids</taxon>
        <taxon>Boraginales</taxon>
        <taxon>Boraginaceae</taxon>
        <taxon>Boraginoideae</taxon>
        <taxon>Lithospermeae</taxon>
        <taxon>Lithospermum</taxon>
    </lineage>
</organism>
<evidence type="ECO:0000313" key="2">
    <source>
        <dbReference type="EMBL" id="GAA0155991.1"/>
    </source>
</evidence>
<dbReference type="EMBL" id="BAABME010002764">
    <property type="protein sequence ID" value="GAA0155991.1"/>
    <property type="molecule type" value="Genomic_DNA"/>
</dbReference>
<gene>
    <name evidence="2" type="ORF">LIER_13592</name>
</gene>
<proteinExistence type="predicted"/>
<protein>
    <submittedName>
        <fullName evidence="2">Uncharacterized protein</fullName>
    </submittedName>
</protein>
<evidence type="ECO:0000256" key="1">
    <source>
        <dbReference type="SAM" id="SignalP"/>
    </source>
</evidence>
<feature type="signal peptide" evidence="1">
    <location>
        <begin position="1"/>
        <end position="25"/>
    </location>
</feature>
<feature type="chain" id="PRO_5043416407" evidence="1">
    <location>
        <begin position="26"/>
        <end position="120"/>
    </location>
</feature>
<dbReference type="Proteomes" id="UP001454036">
    <property type="component" value="Unassembled WGS sequence"/>
</dbReference>
<keyword evidence="1" id="KW-0732">Signal</keyword>
<sequence>MNTYPSHSVLLCPFFLLMFFYGLLAQSLDILTQRAKKEVVDEFKTSEEYKEKLRAYAESQRSVFAKQFKLSTEGREWFKDGVRTALSLARGWIKKEHPDSDFSTLYLDKDDKDAEDNLDC</sequence>
<comment type="caution">
    <text evidence="2">The sequence shown here is derived from an EMBL/GenBank/DDBJ whole genome shotgun (WGS) entry which is preliminary data.</text>
</comment>
<name>A0AAV3PZ74_LITER</name>